<dbReference type="EMBL" id="JBDFQZ010000016">
    <property type="protein sequence ID" value="KAK9663638.1"/>
    <property type="molecule type" value="Genomic_DNA"/>
</dbReference>
<keyword evidence="4" id="KW-0560">Oxidoreductase</keyword>
<dbReference type="InterPro" id="IPR026992">
    <property type="entry name" value="DIOX_N"/>
</dbReference>
<accession>A0AAW1GGZ6</accession>
<evidence type="ECO:0000313" key="6">
    <source>
        <dbReference type="EMBL" id="KAK9663638.1"/>
    </source>
</evidence>
<reference evidence="6 8" key="1">
    <citation type="submission" date="2024-03" db="EMBL/GenBank/DDBJ databases">
        <title>WGS assembly of Saponaria officinalis var. Norfolk2.</title>
        <authorList>
            <person name="Jenkins J."/>
            <person name="Shu S."/>
            <person name="Grimwood J."/>
            <person name="Barry K."/>
            <person name="Goodstein D."/>
            <person name="Schmutz J."/>
            <person name="Leebens-Mack J."/>
            <person name="Osbourn A."/>
        </authorList>
    </citation>
    <scope>NUCLEOTIDE SEQUENCE [LARGE SCALE GENOMIC DNA]</scope>
    <source>
        <strain evidence="8">cv. Norfolk2</strain>
        <strain evidence="6">JIC</strain>
        <tissue evidence="6">Leaf</tissue>
    </source>
</reference>
<dbReference type="InterPro" id="IPR050295">
    <property type="entry name" value="Plant_2OG-oxidoreductases"/>
</dbReference>
<dbReference type="Pfam" id="PF03171">
    <property type="entry name" value="2OG-FeII_Oxy"/>
    <property type="match status" value="1"/>
</dbReference>
<keyword evidence="3 4" id="KW-0408">Iron</keyword>
<dbReference type="GO" id="GO:0046872">
    <property type="term" value="F:metal ion binding"/>
    <property type="evidence" value="ECO:0007669"/>
    <property type="project" value="UniProtKB-KW"/>
</dbReference>
<evidence type="ECO:0000256" key="3">
    <source>
        <dbReference type="ARBA" id="ARBA00023004"/>
    </source>
</evidence>
<evidence type="ECO:0000259" key="5">
    <source>
        <dbReference type="PROSITE" id="PS51471"/>
    </source>
</evidence>
<dbReference type="EMBL" id="JBDFQZ010000014">
    <property type="protein sequence ID" value="KAK9665362.1"/>
    <property type="molecule type" value="Genomic_DNA"/>
</dbReference>
<dbReference type="Gene3D" id="2.60.120.330">
    <property type="entry name" value="B-lactam Antibiotic, Isopenicillin N Synthase, Chain"/>
    <property type="match status" value="1"/>
</dbReference>
<dbReference type="InterPro" id="IPR044861">
    <property type="entry name" value="IPNS-like_FE2OG_OXY"/>
</dbReference>
<dbReference type="Pfam" id="PF14226">
    <property type="entry name" value="DIOX_N"/>
    <property type="match status" value="1"/>
</dbReference>
<dbReference type="InterPro" id="IPR005123">
    <property type="entry name" value="Oxoglu/Fe-dep_dioxygenase_dom"/>
</dbReference>
<evidence type="ECO:0000313" key="8">
    <source>
        <dbReference type="Proteomes" id="UP001443914"/>
    </source>
</evidence>
<evidence type="ECO:0000256" key="2">
    <source>
        <dbReference type="ARBA" id="ARBA00022723"/>
    </source>
</evidence>
<evidence type="ECO:0000313" key="7">
    <source>
        <dbReference type="EMBL" id="KAK9665362.1"/>
    </source>
</evidence>
<keyword evidence="2 4" id="KW-0479">Metal-binding</keyword>
<dbReference type="PROSITE" id="PS51471">
    <property type="entry name" value="FE2OG_OXY"/>
    <property type="match status" value="1"/>
</dbReference>
<proteinExistence type="inferred from homology"/>
<name>A0AAW1GGZ6_SAPOF</name>
<feature type="domain" description="Fe2OG dioxygenase" evidence="5">
    <location>
        <begin position="282"/>
        <end position="382"/>
    </location>
</feature>
<sequence>MNTLKGVVQSTEKDSENRALIMITMGKALVHQSGISITTWAWLIWNWRDHSRLHKCLQEHYGCVSWPSSQRFHSGMSKPLESICCHEKIIKKIMEKFVSSWSDGKKLPEKYVFPPGKRPGKVVITTPKNIPVIDIGKAVGLDRSVIIQQLMQASQEFGFFQVINHGVVSALLDDTRGVFEEFFALPADEKVDLCSSDKSKNCLFLTSNVAYDKEEFHNWRDTLRIKGSPLEEHKQEWPLKPVRFRDIVGDYTNELRNLALRILELICEGLGLEKNYFDKGLSEEEFLVVHQYPTCPDPSLTLGTRSHTDPGLIGIVLQGDIPGLQVMNDGEWIGVEVIPGAFVVNVGFVLEFVSNGKLPSVEHRVVTSKDQSRISSGYFLLPESSCVVEPAKALVNAENPPIYKSVQYSELFDMFIAAYIGEIDSVSGNCKI</sequence>
<keyword evidence="8" id="KW-1185">Reference proteome</keyword>
<organism evidence="6 8">
    <name type="scientific">Saponaria officinalis</name>
    <name type="common">Common soapwort</name>
    <name type="synonym">Lychnis saponaria</name>
    <dbReference type="NCBI Taxonomy" id="3572"/>
    <lineage>
        <taxon>Eukaryota</taxon>
        <taxon>Viridiplantae</taxon>
        <taxon>Streptophyta</taxon>
        <taxon>Embryophyta</taxon>
        <taxon>Tracheophyta</taxon>
        <taxon>Spermatophyta</taxon>
        <taxon>Magnoliopsida</taxon>
        <taxon>eudicotyledons</taxon>
        <taxon>Gunneridae</taxon>
        <taxon>Pentapetalae</taxon>
        <taxon>Caryophyllales</taxon>
        <taxon>Caryophyllaceae</taxon>
        <taxon>Caryophylleae</taxon>
        <taxon>Saponaria</taxon>
    </lineage>
</organism>
<evidence type="ECO:0000256" key="4">
    <source>
        <dbReference type="RuleBase" id="RU003682"/>
    </source>
</evidence>
<gene>
    <name evidence="7" type="ORF">RND81_14G107600</name>
    <name evidence="6" type="ORF">RND81_O264100</name>
</gene>
<dbReference type="SUPFAM" id="SSF51197">
    <property type="entry name" value="Clavaminate synthase-like"/>
    <property type="match status" value="1"/>
</dbReference>
<dbReference type="Proteomes" id="UP001443914">
    <property type="component" value="Unassembled WGS sequence"/>
</dbReference>
<dbReference type="PANTHER" id="PTHR47991">
    <property type="entry name" value="OXOGLUTARATE/IRON-DEPENDENT DIOXYGENASE"/>
    <property type="match status" value="1"/>
</dbReference>
<evidence type="ECO:0000256" key="1">
    <source>
        <dbReference type="ARBA" id="ARBA00008056"/>
    </source>
</evidence>
<protein>
    <recommendedName>
        <fullName evidence="5">Fe2OG dioxygenase domain-containing protein</fullName>
    </recommendedName>
</protein>
<comment type="caution">
    <text evidence="6">The sequence shown here is derived from an EMBL/GenBank/DDBJ whole genome shotgun (WGS) entry which is preliminary data.</text>
</comment>
<comment type="similarity">
    <text evidence="1 4">Belongs to the iron/ascorbate-dependent oxidoreductase family.</text>
</comment>
<dbReference type="AlphaFoldDB" id="A0AAW1GGZ6"/>
<dbReference type="GO" id="GO:0016491">
    <property type="term" value="F:oxidoreductase activity"/>
    <property type="evidence" value="ECO:0007669"/>
    <property type="project" value="UniProtKB-KW"/>
</dbReference>
<dbReference type="InterPro" id="IPR027443">
    <property type="entry name" value="IPNS-like_sf"/>
</dbReference>